<reference evidence="1" key="1">
    <citation type="submission" date="2023-04" db="EMBL/GenBank/DDBJ databases">
        <title>Ambrosiozyma monospora NBRC 10751.</title>
        <authorList>
            <person name="Ichikawa N."/>
            <person name="Sato H."/>
            <person name="Tonouchi N."/>
        </authorList>
    </citation>
    <scope>NUCLEOTIDE SEQUENCE</scope>
    <source>
        <strain evidence="1">NBRC 10751</strain>
    </source>
</reference>
<evidence type="ECO:0000313" key="1">
    <source>
        <dbReference type="EMBL" id="GME77289.1"/>
    </source>
</evidence>
<dbReference type="Proteomes" id="UP001165064">
    <property type="component" value="Unassembled WGS sequence"/>
</dbReference>
<organism evidence="1 2">
    <name type="scientific">Ambrosiozyma monospora</name>
    <name type="common">Yeast</name>
    <name type="synonym">Endomycopsis monosporus</name>
    <dbReference type="NCBI Taxonomy" id="43982"/>
    <lineage>
        <taxon>Eukaryota</taxon>
        <taxon>Fungi</taxon>
        <taxon>Dikarya</taxon>
        <taxon>Ascomycota</taxon>
        <taxon>Saccharomycotina</taxon>
        <taxon>Pichiomycetes</taxon>
        <taxon>Pichiales</taxon>
        <taxon>Pichiaceae</taxon>
        <taxon>Ambrosiozyma</taxon>
    </lineage>
</organism>
<accession>A0ACB5SZ74</accession>
<comment type="caution">
    <text evidence="1">The sequence shown here is derived from an EMBL/GenBank/DDBJ whole genome shotgun (WGS) entry which is preliminary data.</text>
</comment>
<protein>
    <submittedName>
        <fullName evidence="1">Unnamed protein product</fullName>
    </submittedName>
</protein>
<keyword evidence="2" id="KW-1185">Reference proteome</keyword>
<sequence>MIICILQSLFMFIPNIWIMFVLIFYEGLLGGSGYVNTYMNVTEFTQLEEREFAMGCVSISDSAGIVLAATISMFLEPALCQYQVGDGRPYCTLH</sequence>
<name>A0ACB5SZ74_AMBMO</name>
<proteinExistence type="predicted"/>
<gene>
    <name evidence="1" type="ORF">Amon02_000297100</name>
</gene>
<dbReference type="EMBL" id="BSXS01001799">
    <property type="protein sequence ID" value="GME77289.1"/>
    <property type="molecule type" value="Genomic_DNA"/>
</dbReference>
<evidence type="ECO:0000313" key="2">
    <source>
        <dbReference type="Proteomes" id="UP001165064"/>
    </source>
</evidence>